<evidence type="ECO:0000313" key="1">
    <source>
        <dbReference type="EMBL" id="CAD7674979.1"/>
    </source>
</evidence>
<sequence>MKAERGEDAAGEKSEAGRGWVVRFEERSHRHDIKVQSGAASADGEAAASDPETLAKVLNMLCPVFWLWEKVNPDLVTPLWSKQNLQYER</sequence>
<keyword evidence="2" id="KW-1185">Reference proteome</keyword>
<name>A0A811YEJ8_NYCPR</name>
<organism evidence="1 2">
    <name type="scientific">Nyctereutes procyonoides</name>
    <name type="common">Raccoon dog</name>
    <name type="synonym">Canis procyonoides</name>
    <dbReference type="NCBI Taxonomy" id="34880"/>
    <lineage>
        <taxon>Eukaryota</taxon>
        <taxon>Metazoa</taxon>
        <taxon>Chordata</taxon>
        <taxon>Craniata</taxon>
        <taxon>Vertebrata</taxon>
        <taxon>Euteleostomi</taxon>
        <taxon>Mammalia</taxon>
        <taxon>Eutheria</taxon>
        <taxon>Laurasiatheria</taxon>
        <taxon>Carnivora</taxon>
        <taxon>Caniformia</taxon>
        <taxon>Canidae</taxon>
        <taxon>Nyctereutes</taxon>
    </lineage>
</organism>
<proteinExistence type="predicted"/>
<reference evidence="1" key="1">
    <citation type="submission" date="2020-12" db="EMBL/GenBank/DDBJ databases">
        <authorList>
            <consortium name="Molecular Ecology Group"/>
        </authorList>
    </citation>
    <scope>NUCLEOTIDE SEQUENCE</scope>
    <source>
        <strain evidence="1">TBG_1078</strain>
    </source>
</reference>
<accession>A0A811YEJ8</accession>
<protein>
    <submittedName>
        <fullName evidence="1">(raccoon dog) hypothetical protein</fullName>
    </submittedName>
</protein>
<comment type="caution">
    <text evidence="1">The sequence shown here is derived from an EMBL/GenBank/DDBJ whole genome shotgun (WGS) entry which is preliminary data.</text>
</comment>
<gene>
    <name evidence="1" type="ORF">NYPRO_LOCUS7774</name>
</gene>
<dbReference type="Proteomes" id="UP000645828">
    <property type="component" value="Unassembled WGS sequence"/>
</dbReference>
<evidence type="ECO:0000313" key="2">
    <source>
        <dbReference type="Proteomes" id="UP000645828"/>
    </source>
</evidence>
<dbReference type="EMBL" id="CAJHUB010000673">
    <property type="protein sequence ID" value="CAD7674979.1"/>
    <property type="molecule type" value="Genomic_DNA"/>
</dbReference>
<dbReference type="AlphaFoldDB" id="A0A811YEJ8"/>